<proteinExistence type="predicted"/>
<feature type="transmembrane region" description="Helical" evidence="1">
    <location>
        <begin position="572"/>
        <end position="594"/>
    </location>
</feature>
<organism evidence="2 3">
    <name type="scientific">Candidatus Magasanikbacteria bacterium RIFCSPLOWO2_01_FULL_40_15</name>
    <dbReference type="NCBI Taxonomy" id="1798686"/>
    <lineage>
        <taxon>Bacteria</taxon>
        <taxon>Candidatus Magasanikiibacteriota</taxon>
    </lineage>
</organism>
<keyword evidence="1" id="KW-0472">Membrane</keyword>
<evidence type="ECO:0000313" key="2">
    <source>
        <dbReference type="EMBL" id="OGH78330.1"/>
    </source>
</evidence>
<evidence type="ECO:0000313" key="3">
    <source>
        <dbReference type="Proteomes" id="UP000177040"/>
    </source>
</evidence>
<dbReference type="EMBL" id="MFQH01000013">
    <property type="protein sequence ID" value="OGH78330.1"/>
    <property type="molecule type" value="Genomic_DNA"/>
</dbReference>
<protein>
    <submittedName>
        <fullName evidence="2">Uncharacterized protein</fullName>
    </submittedName>
</protein>
<sequence length="598" mass="66795">MVKKISIRKIVSILSVAIFLFLFIPQTVHTSGSCIFDPSLEANISSYCQNNKIKDARAIAISKATDAGFCSWDGTNWDAQCFGNFDKCEQNIGLESDKLNSGASAKLDSGCFELDGDPGYNLIYQNCYAGDCESKSTVKRYFCGWERMSEKMCNNQTEECIKNWSSCYFKQNDDAPYKGQCLLAKDTAETICKSILDPDKCKNGQSAGYNEKYHGCKWEETVRNGCYCVSNESATAGKTDDYVKETNYTKTATNNNSVVCVDLPFSRSNEFYKCAWYEDDEKKGEGARTGLIPGTANNGCWCEEFTDKGVTDPIDFNGAGKKFIFNQEFYYNIFDQKACDSWIFSSPSELNLQFCHWKENGAIISTTEKKSNDAKNGCYCGKDTADINNLDKGWSKDTVIEGQQKDTCLNIKAIVAGSWQQCVWIENDEIIEHATAEGKEGCYCNTVKDPNLEFVPTLTQSEQKCLDAPAKEHRPKCEWWVKNKMDKFKESKDASGDALKPVSEYKGIPFTIPSVEELNKIGTSDVSILIARVIKTLMGILGSISLVMFVYSGILYMTDMGNSERAGKAKQIFIWNSLGLVIIFASYAIVKMVFEAFG</sequence>
<reference evidence="2 3" key="1">
    <citation type="journal article" date="2016" name="Nat. Commun.">
        <title>Thousands of microbial genomes shed light on interconnected biogeochemical processes in an aquifer system.</title>
        <authorList>
            <person name="Anantharaman K."/>
            <person name="Brown C.T."/>
            <person name="Hug L.A."/>
            <person name="Sharon I."/>
            <person name="Castelle C.J."/>
            <person name="Probst A.J."/>
            <person name="Thomas B.C."/>
            <person name="Singh A."/>
            <person name="Wilkins M.J."/>
            <person name="Karaoz U."/>
            <person name="Brodie E.L."/>
            <person name="Williams K.H."/>
            <person name="Hubbard S.S."/>
            <person name="Banfield J.F."/>
        </authorList>
    </citation>
    <scope>NUCLEOTIDE SEQUENCE [LARGE SCALE GENOMIC DNA]</scope>
</reference>
<feature type="transmembrane region" description="Helical" evidence="1">
    <location>
        <begin position="529"/>
        <end position="551"/>
    </location>
</feature>
<accession>A0A1F6N3P4</accession>
<keyword evidence="1" id="KW-1133">Transmembrane helix</keyword>
<name>A0A1F6N3P4_9BACT</name>
<dbReference type="PROSITE" id="PS51257">
    <property type="entry name" value="PROKAR_LIPOPROTEIN"/>
    <property type="match status" value="1"/>
</dbReference>
<keyword evidence="1" id="KW-0812">Transmembrane</keyword>
<comment type="caution">
    <text evidence="2">The sequence shown here is derived from an EMBL/GenBank/DDBJ whole genome shotgun (WGS) entry which is preliminary data.</text>
</comment>
<dbReference type="Pfam" id="PF18895">
    <property type="entry name" value="T4SS_pilin"/>
    <property type="match status" value="1"/>
</dbReference>
<evidence type="ECO:0000256" key="1">
    <source>
        <dbReference type="SAM" id="Phobius"/>
    </source>
</evidence>
<dbReference type="AlphaFoldDB" id="A0A1F6N3P4"/>
<dbReference type="InterPro" id="IPR043993">
    <property type="entry name" value="T4SS_pilin"/>
</dbReference>
<dbReference type="Proteomes" id="UP000177040">
    <property type="component" value="Unassembled WGS sequence"/>
</dbReference>
<gene>
    <name evidence="2" type="ORF">A2983_01040</name>
</gene>